<feature type="compositionally biased region" description="Pro residues" evidence="2">
    <location>
        <begin position="354"/>
        <end position="364"/>
    </location>
</feature>
<evidence type="ECO:0000259" key="3">
    <source>
        <dbReference type="SMART" id="SM00128"/>
    </source>
</evidence>
<evidence type="ECO:0000313" key="5">
    <source>
        <dbReference type="Proteomes" id="UP000722791"/>
    </source>
</evidence>
<accession>A0A8J4GY83</accession>
<dbReference type="InterPro" id="IPR036691">
    <property type="entry name" value="Endo/exonu/phosph_ase_sf"/>
</dbReference>
<proteinExistence type="inferred from homology"/>
<comment type="caution">
    <text evidence="4">The sequence shown here is derived from an EMBL/GenBank/DDBJ whole genome shotgun (WGS) entry which is preliminary data.</text>
</comment>
<dbReference type="GO" id="GO:0004439">
    <property type="term" value="F:phosphatidylinositol-4,5-bisphosphate 5-phosphatase activity"/>
    <property type="evidence" value="ECO:0007669"/>
    <property type="project" value="TreeGrafter"/>
</dbReference>
<dbReference type="Gene3D" id="3.60.10.10">
    <property type="entry name" value="Endonuclease/exonuclease/phosphatase"/>
    <property type="match status" value="2"/>
</dbReference>
<name>A0A8J4GY83_9CHLO</name>
<dbReference type="SUPFAM" id="SSF56219">
    <property type="entry name" value="DNase I-like"/>
    <property type="match status" value="1"/>
</dbReference>
<dbReference type="SMART" id="SM00128">
    <property type="entry name" value="IPPc"/>
    <property type="match status" value="1"/>
</dbReference>
<evidence type="ECO:0000256" key="2">
    <source>
        <dbReference type="SAM" id="MobiDB-lite"/>
    </source>
</evidence>
<evidence type="ECO:0000313" key="4">
    <source>
        <dbReference type="EMBL" id="GIM16422.1"/>
    </source>
</evidence>
<dbReference type="PANTHER" id="PTHR11200">
    <property type="entry name" value="INOSITOL 5-PHOSPHATASE"/>
    <property type="match status" value="1"/>
</dbReference>
<feature type="compositionally biased region" description="Polar residues" evidence="2">
    <location>
        <begin position="467"/>
        <end position="481"/>
    </location>
</feature>
<dbReference type="Proteomes" id="UP000722791">
    <property type="component" value="Unassembled WGS sequence"/>
</dbReference>
<feature type="compositionally biased region" description="Gly residues" evidence="2">
    <location>
        <begin position="905"/>
        <end position="927"/>
    </location>
</feature>
<dbReference type="PANTHER" id="PTHR11200:SF291">
    <property type="entry name" value="INOSITOL 5-PHOSPHATASE"/>
    <property type="match status" value="1"/>
</dbReference>
<protein>
    <recommendedName>
        <fullName evidence="3">Inositol polyphosphate-related phosphatase domain-containing protein</fullName>
    </recommendedName>
</protein>
<dbReference type="Pfam" id="PF22669">
    <property type="entry name" value="Exo_endo_phos2"/>
    <property type="match status" value="1"/>
</dbReference>
<dbReference type="EMBL" id="BNCQ01000078">
    <property type="protein sequence ID" value="GIM16422.1"/>
    <property type="molecule type" value="Genomic_DNA"/>
</dbReference>
<dbReference type="GO" id="GO:0046856">
    <property type="term" value="P:phosphatidylinositol dephosphorylation"/>
    <property type="evidence" value="ECO:0007669"/>
    <property type="project" value="InterPro"/>
</dbReference>
<dbReference type="AlphaFoldDB" id="A0A8J4GY83"/>
<feature type="non-terminal residue" evidence="4">
    <location>
        <position position="1"/>
    </location>
</feature>
<comment type="similarity">
    <text evidence="1">Belongs to the inositol polyphosphate 5-phosphatase family.</text>
</comment>
<gene>
    <name evidence="4" type="ORF">Vretimale_18998</name>
</gene>
<feature type="compositionally biased region" description="Polar residues" evidence="2">
    <location>
        <begin position="160"/>
        <end position="175"/>
    </location>
</feature>
<organism evidence="4 5">
    <name type="scientific">Volvox reticuliferus</name>
    <dbReference type="NCBI Taxonomy" id="1737510"/>
    <lineage>
        <taxon>Eukaryota</taxon>
        <taxon>Viridiplantae</taxon>
        <taxon>Chlorophyta</taxon>
        <taxon>core chlorophytes</taxon>
        <taxon>Chlorophyceae</taxon>
        <taxon>CS clade</taxon>
        <taxon>Chlamydomonadales</taxon>
        <taxon>Volvocaceae</taxon>
        <taxon>Volvox</taxon>
    </lineage>
</organism>
<reference evidence="4" key="1">
    <citation type="journal article" date="2021" name="Proc. Natl. Acad. Sci. U.S.A.">
        <title>Three genomes in the algal genus Volvox reveal the fate of a haploid sex-determining region after a transition to homothallism.</title>
        <authorList>
            <person name="Yamamoto K."/>
            <person name="Hamaji T."/>
            <person name="Kawai-Toyooka H."/>
            <person name="Matsuzaki R."/>
            <person name="Takahashi F."/>
            <person name="Nishimura Y."/>
            <person name="Kawachi M."/>
            <person name="Noguchi H."/>
            <person name="Minakuchi Y."/>
            <person name="Umen J.G."/>
            <person name="Toyoda A."/>
            <person name="Nozaki H."/>
        </authorList>
    </citation>
    <scope>NUCLEOTIDE SEQUENCE</scope>
    <source>
        <strain evidence="4">NIES-3785</strain>
    </source>
</reference>
<feature type="region of interest" description="Disordered" evidence="2">
    <location>
        <begin position="903"/>
        <end position="927"/>
    </location>
</feature>
<evidence type="ECO:0000256" key="1">
    <source>
        <dbReference type="ARBA" id="ARBA00010768"/>
    </source>
</evidence>
<feature type="region of interest" description="Disordered" evidence="2">
    <location>
        <begin position="338"/>
        <end position="385"/>
    </location>
</feature>
<feature type="region of interest" description="Disordered" evidence="2">
    <location>
        <begin position="276"/>
        <end position="318"/>
    </location>
</feature>
<feature type="region of interest" description="Disordered" evidence="2">
    <location>
        <begin position="135"/>
        <end position="191"/>
    </location>
</feature>
<dbReference type="InterPro" id="IPR046985">
    <property type="entry name" value="IP5"/>
</dbReference>
<feature type="region of interest" description="Disordered" evidence="2">
    <location>
        <begin position="459"/>
        <end position="481"/>
    </location>
</feature>
<sequence>VFMGQVRVPVKSIAEFPSRYSQPSWHQMRSRAGKLKGQVQMQLFYTAEWVHRALNVLACTWNVGNAEPPQDLNPWLQGVQSLQHDLVAIGVQECLYKVGAGAMDAANQMAEEEFGMGEEGAHAYDIYGSNTFGGGENNDGGASENRDNAPFASNGLHANGASNSTNALTNGFTHRSSNDRDSGQKLSNPGVAVLGSSTTLFDSVANHAPNGNSVLSTDFPSNPPSNVITTAHHGSRLRLSVMSPNGGAGGGSSAAVTPGGGTSPSNLTVNFDAADSGTGPGTATDGMASTPCSGLATRESSATMSTGTPPPPFSTSHRRMPPHIRTAAHYLIASGQTQLAGAADIRSSHNGSGAPPPPLPPPPRSLLNAARRRNSSNEPGPSHPVFKRVLSMAAGWPPHTAAAANTTAANAASVADGSFSSSHVAVHPSAASAAVFTRPSLSNNNNATATAGSFGGAAAPGGGGTNLRSNGPQSKAGQQTYKSKGVLTDMAKVGGEFRDLWEERLKEAVGPGYFMVASTHMGQIRLLLFARNDVYAAISDVRTSKQATGVAGVATNKGGVGISLRVWETTIAFVNSHLAAHQDRTRARNNNYRDIIRGLKLDWQGSNMDVLTAFHHVIWVGDLNYRLDYGQQASNPTESPTHADFTALVTEVQQGAFAKLLEVDQLRREIAAKRAFLGFHEGPINFEPSFKMLRRRGHEYNPQRSPAYCDRILYRSNLPLKQIRVVSYFSPSEIATSDHKPVGAVLVVPTVWRTTVDEHPSGGGIRSQGFSSNLMASESGFGYSQYLPRSVHSHPHQKPHAQVRLIFTLLRAHGLFMLRSRRRSTVSANTEFPSPQLLLSAPCMRESVVRSRVAPQTREPLWADADRPEVGPLVVELKSATLAEMAHFRLWIRVFDLRGADKGTRGGGNGKGVGGGRGKGGGGKIEG</sequence>
<feature type="non-terminal residue" evidence="4">
    <location>
        <position position="927"/>
    </location>
</feature>
<feature type="domain" description="Inositol polyphosphate-related phosphatase" evidence="3">
    <location>
        <begin position="445"/>
        <end position="757"/>
    </location>
</feature>
<dbReference type="InterPro" id="IPR000300">
    <property type="entry name" value="IPPc"/>
</dbReference>